<dbReference type="SUPFAM" id="SSF55144">
    <property type="entry name" value="LigT-like"/>
    <property type="match status" value="1"/>
</dbReference>
<dbReference type="RefSeq" id="WP_027946732.1">
    <property type="nucleotide sequence ID" value="NZ_BSTI01000003.1"/>
</dbReference>
<dbReference type="GO" id="GO:0016874">
    <property type="term" value="F:ligase activity"/>
    <property type="evidence" value="ECO:0007669"/>
    <property type="project" value="UniProtKB-KW"/>
</dbReference>
<sequence>MALAVCLLFDGRTDRALRLLWDRIEERGVPTLRSHTHGMHHPHLSLVVLLEWQLDKVRAAVEALPDNGPFEIYFDALGLFRRGRVSLIPAAPADLVARQQVVVRALRSTGAVVHKHYDIGRWLPHCALVPRAPLRELSTVAALAYDVLPLLARVRRLVLINSSTGERWPLSNLP</sequence>
<protein>
    <submittedName>
        <fullName evidence="1">2'-5' RNA ligase</fullName>
    </submittedName>
</protein>
<dbReference type="Gene3D" id="3.90.1140.10">
    <property type="entry name" value="Cyclic phosphodiesterase"/>
    <property type="match status" value="1"/>
</dbReference>
<dbReference type="Proteomes" id="UP001165136">
    <property type="component" value="Unassembled WGS sequence"/>
</dbReference>
<keyword evidence="2" id="KW-1185">Reference proteome</keyword>
<dbReference type="EMBL" id="BSTI01000003">
    <property type="protein sequence ID" value="GLY65205.1"/>
    <property type="molecule type" value="Genomic_DNA"/>
</dbReference>
<proteinExistence type="predicted"/>
<keyword evidence="1" id="KW-0436">Ligase</keyword>
<accession>A0A9W6QYJ9</accession>
<reference evidence="1" key="1">
    <citation type="submission" date="2023-03" db="EMBL/GenBank/DDBJ databases">
        <title>Amycolatopsis taiwanensis NBRC 103393.</title>
        <authorList>
            <person name="Ichikawa N."/>
            <person name="Sato H."/>
            <person name="Tonouchi N."/>
        </authorList>
    </citation>
    <scope>NUCLEOTIDE SEQUENCE</scope>
    <source>
        <strain evidence="1">NBRC 103393</strain>
    </source>
</reference>
<dbReference type="Pfam" id="PF13563">
    <property type="entry name" value="2_5_RNA_ligase2"/>
    <property type="match status" value="1"/>
</dbReference>
<dbReference type="AlphaFoldDB" id="A0A9W6QYJ9"/>
<evidence type="ECO:0000313" key="2">
    <source>
        <dbReference type="Proteomes" id="UP001165136"/>
    </source>
</evidence>
<gene>
    <name evidence="1" type="ORF">Atai01_18240</name>
</gene>
<organism evidence="1 2">
    <name type="scientific">Amycolatopsis taiwanensis</name>
    <dbReference type="NCBI Taxonomy" id="342230"/>
    <lineage>
        <taxon>Bacteria</taxon>
        <taxon>Bacillati</taxon>
        <taxon>Actinomycetota</taxon>
        <taxon>Actinomycetes</taxon>
        <taxon>Pseudonocardiales</taxon>
        <taxon>Pseudonocardiaceae</taxon>
        <taxon>Amycolatopsis</taxon>
    </lineage>
</organism>
<name>A0A9W6QYJ9_9PSEU</name>
<comment type="caution">
    <text evidence="1">The sequence shown here is derived from an EMBL/GenBank/DDBJ whole genome shotgun (WGS) entry which is preliminary data.</text>
</comment>
<dbReference type="InterPro" id="IPR009097">
    <property type="entry name" value="Cyclic_Pdiesterase"/>
</dbReference>
<evidence type="ECO:0000313" key="1">
    <source>
        <dbReference type="EMBL" id="GLY65205.1"/>
    </source>
</evidence>